<feature type="transmembrane region" description="Helical" evidence="12">
    <location>
        <begin position="117"/>
        <end position="139"/>
    </location>
</feature>
<keyword evidence="9 12" id="KW-0472">Membrane</keyword>
<dbReference type="Proteomes" id="UP000267029">
    <property type="component" value="Unassembled WGS sequence"/>
</dbReference>
<evidence type="ECO:0000256" key="8">
    <source>
        <dbReference type="ARBA" id="ARBA00023128"/>
    </source>
</evidence>
<name>A0A0R3U4G4_MESCO</name>
<evidence type="ECO:0000256" key="3">
    <source>
        <dbReference type="ARBA" id="ARBA00022448"/>
    </source>
</evidence>
<dbReference type="GO" id="GO:0020037">
    <property type="term" value="F:heme binding"/>
    <property type="evidence" value="ECO:0007669"/>
    <property type="project" value="TreeGrafter"/>
</dbReference>
<evidence type="ECO:0000256" key="1">
    <source>
        <dbReference type="ARBA" id="ARBA00004448"/>
    </source>
</evidence>
<evidence type="ECO:0000256" key="2">
    <source>
        <dbReference type="ARBA" id="ARBA00007294"/>
    </source>
</evidence>
<feature type="binding site" description="axial binding residue" evidence="11">
    <location>
        <position position="92"/>
    </location>
    <ligand>
        <name>heme b</name>
        <dbReference type="ChEBI" id="CHEBI:60344"/>
        <note>ligand shared with SDHC</note>
    </ligand>
    <ligandPart>
        <name>Fe</name>
        <dbReference type="ChEBI" id="CHEBI:18248"/>
    </ligandPart>
</feature>
<dbReference type="WBParaSite" id="MCU_006432-RA">
    <property type="protein sequence ID" value="MCU_006432-RA"/>
    <property type="gene ID" value="MCU_006432"/>
</dbReference>
<keyword evidence="6 12" id="KW-0809">Transit peptide</keyword>
<evidence type="ECO:0000313" key="15">
    <source>
        <dbReference type="WBParaSite" id="MCU_006432-RA"/>
    </source>
</evidence>
<keyword evidence="4 12" id="KW-0812">Transmembrane</keyword>
<keyword evidence="12" id="KW-0349">Heme</keyword>
<keyword evidence="14" id="KW-1185">Reference proteome</keyword>
<dbReference type="GO" id="GO:0006099">
    <property type="term" value="P:tricarboxylic acid cycle"/>
    <property type="evidence" value="ECO:0007669"/>
    <property type="project" value="UniProtKB-KW"/>
</dbReference>
<evidence type="ECO:0000256" key="6">
    <source>
        <dbReference type="ARBA" id="ARBA00022946"/>
    </source>
</evidence>
<accession>A0A0R3U4G4</accession>
<evidence type="ECO:0000256" key="4">
    <source>
        <dbReference type="ARBA" id="ARBA00022692"/>
    </source>
</evidence>
<reference evidence="15" key="2">
    <citation type="submission" date="2019-11" db="UniProtKB">
        <authorList>
            <consortium name="WormBaseParasite"/>
        </authorList>
    </citation>
    <scope>IDENTIFICATION</scope>
</reference>
<evidence type="ECO:0000256" key="10">
    <source>
        <dbReference type="PIRSR" id="PIRSR607992-1"/>
    </source>
</evidence>
<dbReference type="GO" id="GO:0046872">
    <property type="term" value="F:metal ion binding"/>
    <property type="evidence" value="ECO:0007669"/>
    <property type="project" value="UniProtKB-KW"/>
</dbReference>
<dbReference type="GO" id="GO:0006121">
    <property type="term" value="P:mitochondrial electron transport, succinate to ubiquinone"/>
    <property type="evidence" value="ECO:0007669"/>
    <property type="project" value="TreeGrafter"/>
</dbReference>
<dbReference type="CDD" id="cd03496">
    <property type="entry name" value="SQR_TypeC_CybS"/>
    <property type="match status" value="1"/>
</dbReference>
<keyword evidence="12" id="KW-0249">Electron transport</keyword>
<dbReference type="AlphaFoldDB" id="A0A0R3U4G4"/>
<keyword evidence="11" id="KW-0408">Iron</keyword>
<keyword evidence="7 12" id="KW-1133">Transmembrane helix</keyword>
<comment type="subcellular location">
    <subcellularLocation>
        <location evidence="1 12">Mitochondrion inner membrane</location>
        <topology evidence="1 12">Multi-pass membrane protein</topology>
    </subcellularLocation>
</comment>
<proteinExistence type="inferred from homology"/>
<evidence type="ECO:0000313" key="13">
    <source>
        <dbReference type="EMBL" id="VDD75535.1"/>
    </source>
</evidence>
<feature type="transmembrane region" description="Helical" evidence="12">
    <location>
        <begin position="79"/>
        <end position="97"/>
    </location>
</feature>
<evidence type="ECO:0000256" key="9">
    <source>
        <dbReference type="ARBA" id="ARBA00023136"/>
    </source>
</evidence>
<dbReference type="GO" id="GO:0005743">
    <property type="term" value="C:mitochondrial inner membrane"/>
    <property type="evidence" value="ECO:0007669"/>
    <property type="project" value="UniProtKB-SubCell"/>
</dbReference>
<keyword evidence="3 12" id="KW-0813">Transport</keyword>
<evidence type="ECO:0000256" key="5">
    <source>
        <dbReference type="ARBA" id="ARBA00022792"/>
    </source>
</evidence>
<evidence type="ECO:0000256" key="11">
    <source>
        <dbReference type="PIRSR" id="PIRSR607992-2"/>
    </source>
</evidence>
<keyword evidence="8 12" id="KW-0496">Mitochondrion</keyword>
<dbReference type="Pfam" id="PF05328">
    <property type="entry name" value="CybS"/>
    <property type="match status" value="1"/>
</dbReference>
<dbReference type="EMBL" id="UXSR01000198">
    <property type="protein sequence ID" value="VDD75535.1"/>
    <property type="molecule type" value="Genomic_DNA"/>
</dbReference>
<sequence length="153" mass="17109">MSLCLQVSRHLLRRGAVSSLISPNACRTLVCTTPNKAKLGTAPQPVTSGLLPSYHWTIERVVAVSMLPMYPIALQFEPYLMEYVVAAAVSLHAYWGFGGVIRDYAIERKYGPLVPKALQLIWKILCAFGFAGFTYFNYYDIGVIKGVKKLWSF</sequence>
<comment type="function">
    <text evidence="12">Membrane-anchoring subunit of succinate dehydrogenase (SDH) that is involved in complex II of the mitochondrial electron transport chain and is responsible for transferring electrons from succinate to ubiquinone (coenzyme Q).</text>
</comment>
<evidence type="ECO:0000256" key="12">
    <source>
        <dbReference type="RuleBase" id="RU364031"/>
    </source>
</evidence>
<dbReference type="InterPro" id="IPR007992">
    <property type="entry name" value="CybS"/>
</dbReference>
<dbReference type="OrthoDB" id="18577at2759"/>
<dbReference type="PANTHER" id="PTHR13337">
    <property type="entry name" value="SUCCINATE DEHYDROGENASE"/>
    <property type="match status" value="1"/>
</dbReference>
<dbReference type="InterPro" id="IPR034804">
    <property type="entry name" value="SQR/QFR_C/D"/>
</dbReference>
<feature type="binding site" evidence="10">
    <location>
        <position position="104"/>
    </location>
    <ligand>
        <name>a ubiquinone</name>
        <dbReference type="ChEBI" id="CHEBI:16389"/>
        <note>ligand shared with IP/SDHB</note>
    </ligand>
</feature>
<reference evidence="13 14" key="1">
    <citation type="submission" date="2018-10" db="EMBL/GenBank/DDBJ databases">
        <authorList>
            <consortium name="Pathogen Informatics"/>
        </authorList>
    </citation>
    <scope>NUCLEOTIDE SEQUENCE [LARGE SCALE GENOMIC DNA]</scope>
</reference>
<gene>
    <name evidence="13" type="ORF">MCOS_LOCUS1538</name>
</gene>
<keyword evidence="12" id="KW-0816">Tricarboxylic acid cycle</keyword>
<evidence type="ECO:0000313" key="14">
    <source>
        <dbReference type="Proteomes" id="UP000267029"/>
    </source>
</evidence>
<dbReference type="GO" id="GO:0048039">
    <property type="term" value="F:ubiquinone binding"/>
    <property type="evidence" value="ECO:0007669"/>
    <property type="project" value="TreeGrafter"/>
</dbReference>
<keyword evidence="11 12" id="KW-0479">Metal-binding</keyword>
<dbReference type="Gene3D" id="1.20.1300.10">
    <property type="entry name" value="Fumarate reductase/succinate dehydrogenase, transmembrane subunit"/>
    <property type="match status" value="1"/>
</dbReference>
<comment type="caution">
    <text evidence="12">Lacks conserved residue(s) required for the propagation of feature annotation.</text>
</comment>
<organism evidence="13 14">
    <name type="scientific">Mesocestoides corti</name>
    <name type="common">Flatworm</name>
    <dbReference type="NCBI Taxonomy" id="53468"/>
    <lineage>
        <taxon>Eukaryota</taxon>
        <taxon>Metazoa</taxon>
        <taxon>Spiralia</taxon>
        <taxon>Lophotrochozoa</taxon>
        <taxon>Platyhelminthes</taxon>
        <taxon>Cestoda</taxon>
        <taxon>Eucestoda</taxon>
        <taxon>Cyclophyllidea</taxon>
        <taxon>Mesocestoididae</taxon>
        <taxon>Mesocestoides</taxon>
    </lineage>
</organism>
<protein>
    <recommendedName>
        <fullName evidence="12">Succinate dehydrogenase [ubiquinone] cytochrome b small subunit</fullName>
    </recommendedName>
</protein>
<keyword evidence="5 12" id="KW-0999">Mitochondrion inner membrane</keyword>
<comment type="similarity">
    <text evidence="2 12">Belongs to the CybS family.</text>
</comment>
<evidence type="ECO:0000256" key="7">
    <source>
        <dbReference type="ARBA" id="ARBA00022989"/>
    </source>
</evidence>
<dbReference type="STRING" id="53468.A0A0R3U4G4"/>
<dbReference type="PANTHER" id="PTHR13337:SF2">
    <property type="entry name" value="SUCCINATE DEHYDROGENASE [UBIQUINONE] CYTOCHROME B SMALL SUBUNIT, MITOCHONDRIAL"/>
    <property type="match status" value="1"/>
</dbReference>